<gene>
    <name evidence="1" type="ORF">LOD26_24300</name>
</gene>
<dbReference type="EMBL" id="JAJJVQ010000014">
    <property type="protein sequence ID" value="MCO5784405.1"/>
    <property type="molecule type" value="Genomic_DNA"/>
</dbReference>
<keyword evidence="2" id="KW-1185">Reference proteome</keyword>
<dbReference type="RefSeq" id="WP_252839034.1">
    <property type="nucleotide sequence ID" value="NZ_JAJJVQ010000014.1"/>
</dbReference>
<reference evidence="1" key="1">
    <citation type="submission" date="2021-11" db="EMBL/GenBank/DDBJ databases">
        <title>Citrobacter meridianamericanus sp. nov. isolated from soil.</title>
        <authorList>
            <person name="Furlan J.P.R."/>
            <person name="Stehling E.G."/>
        </authorList>
    </citation>
    <scope>NUCLEOTIDE SEQUENCE</scope>
    <source>
        <strain evidence="1">BR102</strain>
    </source>
</reference>
<evidence type="ECO:0008006" key="3">
    <source>
        <dbReference type="Google" id="ProtNLM"/>
    </source>
</evidence>
<comment type="caution">
    <text evidence="1">The sequence shown here is derived from an EMBL/GenBank/DDBJ whole genome shotgun (WGS) entry which is preliminary data.</text>
</comment>
<protein>
    <recommendedName>
        <fullName evidence="3">Fimbrial protein</fullName>
    </recommendedName>
</protein>
<name>A0ABT1BEW9_9ENTR</name>
<evidence type="ECO:0000313" key="1">
    <source>
        <dbReference type="EMBL" id="MCO5784405.1"/>
    </source>
</evidence>
<organism evidence="1 2">
    <name type="scientific">Citrobacter meridianamericanus</name>
    <dbReference type="NCBI Taxonomy" id="2894201"/>
    <lineage>
        <taxon>Bacteria</taxon>
        <taxon>Pseudomonadati</taxon>
        <taxon>Pseudomonadota</taxon>
        <taxon>Gammaproteobacteria</taxon>
        <taxon>Enterobacterales</taxon>
        <taxon>Enterobacteriaceae</taxon>
        <taxon>Citrobacter</taxon>
    </lineage>
</organism>
<sequence length="333" mass="36135">MWGWKFFLKFSTYSEYLMSRYVILLFLWCLASVSSITRADTVLNCTPAQSEVKGPVSTWRVTTWFNVGPYTNELNFVSSNLPGSVDITPLKNALSNAFTSSAWVDFNNGVSFSTIDYVPGGYTFYVGTPAPGYSVSTGSNQSAVRLPSGSFTADFWVTMKVKPVQVTLPTLWSGSFTVQATGLLGYFYVYGTAAERRYDAPVTYNCTATPQPTLTVSPVEIDFGTVVSSPYAPTTDRTLSVTVPQAGVSGQVGIEFISTGVTEGTRIPLGHSWVEIIDPANGKPVQVSTAQGQNGLLLKQDTTRFTLRLHPDAGDAGDAGQRENIITLDVIWI</sequence>
<proteinExistence type="predicted"/>
<accession>A0ABT1BEW9</accession>
<evidence type="ECO:0000313" key="2">
    <source>
        <dbReference type="Proteomes" id="UP001139290"/>
    </source>
</evidence>
<dbReference type="Proteomes" id="UP001139290">
    <property type="component" value="Unassembled WGS sequence"/>
</dbReference>